<proteinExistence type="predicted"/>
<keyword evidence="4" id="KW-1185">Reference proteome</keyword>
<sequence>MNDGGGTGPVDDGGTAAPSPDALPPPEVIDGFMRFVPLLEAWYRRAPEEMPRELADAFERNRLTGRHGSVLSQLVHGQEPTVGELSSRLGVRLSTVSELVGDLAYAGLVTRRKDPANRRRVLVALSAEYRPLMERFAASRAAPLLRVLDRLSPEARQGFAEGLRAWAEEVTPSDG</sequence>
<dbReference type="InterPro" id="IPR000835">
    <property type="entry name" value="HTH_MarR-typ"/>
</dbReference>
<evidence type="ECO:0000256" key="1">
    <source>
        <dbReference type="SAM" id="MobiDB-lite"/>
    </source>
</evidence>
<dbReference type="PANTHER" id="PTHR33164">
    <property type="entry name" value="TRANSCRIPTIONAL REGULATOR, MARR FAMILY"/>
    <property type="match status" value="1"/>
</dbReference>
<name>A0ABT4U5G4_9ACTN</name>
<dbReference type="PROSITE" id="PS50995">
    <property type="entry name" value="HTH_MARR_2"/>
    <property type="match status" value="1"/>
</dbReference>
<dbReference type="Pfam" id="PF12802">
    <property type="entry name" value="MarR_2"/>
    <property type="match status" value="1"/>
</dbReference>
<dbReference type="InterPro" id="IPR036388">
    <property type="entry name" value="WH-like_DNA-bd_sf"/>
</dbReference>
<dbReference type="PANTHER" id="PTHR33164:SF57">
    <property type="entry name" value="MARR-FAMILY TRANSCRIPTIONAL REGULATOR"/>
    <property type="match status" value="1"/>
</dbReference>
<dbReference type="SMART" id="SM00347">
    <property type="entry name" value="HTH_MARR"/>
    <property type="match status" value="1"/>
</dbReference>
<protein>
    <submittedName>
        <fullName evidence="3">MarR family winged helix-turn-helix transcriptional regulator</fullName>
    </submittedName>
</protein>
<dbReference type="EMBL" id="JAQFWQ010000044">
    <property type="protein sequence ID" value="MDA2812193.1"/>
    <property type="molecule type" value="Genomic_DNA"/>
</dbReference>
<gene>
    <name evidence="3" type="ORF">O4J56_16225</name>
</gene>
<feature type="domain" description="HTH marR-type" evidence="2">
    <location>
        <begin position="32"/>
        <end position="172"/>
    </location>
</feature>
<organism evidence="3 4">
    <name type="scientific">Nocardiopsis endophytica</name>
    <dbReference type="NCBI Taxonomy" id="3018445"/>
    <lineage>
        <taxon>Bacteria</taxon>
        <taxon>Bacillati</taxon>
        <taxon>Actinomycetota</taxon>
        <taxon>Actinomycetes</taxon>
        <taxon>Streptosporangiales</taxon>
        <taxon>Nocardiopsidaceae</taxon>
        <taxon>Nocardiopsis</taxon>
    </lineage>
</organism>
<evidence type="ECO:0000313" key="4">
    <source>
        <dbReference type="Proteomes" id="UP001527866"/>
    </source>
</evidence>
<accession>A0ABT4U5G4</accession>
<reference evidence="3 4" key="1">
    <citation type="submission" date="2023-01" db="EMBL/GenBank/DDBJ databases">
        <title>Draft genome sequence of Nocardiopsis sp. RSe5-2 isolated from halophytes.</title>
        <authorList>
            <person name="Duangmal K."/>
            <person name="Chantavorakit T."/>
        </authorList>
    </citation>
    <scope>NUCLEOTIDE SEQUENCE [LARGE SCALE GENOMIC DNA]</scope>
    <source>
        <strain evidence="3 4">RSe5-2</strain>
    </source>
</reference>
<evidence type="ECO:0000313" key="3">
    <source>
        <dbReference type="EMBL" id="MDA2812193.1"/>
    </source>
</evidence>
<dbReference type="SUPFAM" id="SSF46785">
    <property type="entry name" value="Winged helix' DNA-binding domain"/>
    <property type="match status" value="1"/>
</dbReference>
<dbReference type="Proteomes" id="UP001527866">
    <property type="component" value="Unassembled WGS sequence"/>
</dbReference>
<dbReference type="InterPro" id="IPR039422">
    <property type="entry name" value="MarR/SlyA-like"/>
</dbReference>
<comment type="caution">
    <text evidence="3">The sequence shown here is derived from an EMBL/GenBank/DDBJ whole genome shotgun (WGS) entry which is preliminary data.</text>
</comment>
<dbReference type="RefSeq" id="WP_270686670.1">
    <property type="nucleotide sequence ID" value="NZ_JAQFWQ010000044.1"/>
</dbReference>
<evidence type="ECO:0000259" key="2">
    <source>
        <dbReference type="PROSITE" id="PS50995"/>
    </source>
</evidence>
<dbReference type="Gene3D" id="1.10.10.10">
    <property type="entry name" value="Winged helix-like DNA-binding domain superfamily/Winged helix DNA-binding domain"/>
    <property type="match status" value="1"/>
</dbReference>
<dbReference type="InterPro" id="IPR036390">
    <property type="entry name" value="WH_DNA-bd_sf"/>
</dbReference>
<dbReference type="InterPro" id="IPR011991">
    <property type="entry name" value="ArsR-like_HTH"/>
</dbReference>
<feature type="region of interest" description="Disordered" evidence="1">
    <location>
        <begin position="1"/>
        <end position="24"/>
    </location>
</feature>
<dbReference type="CDD" id="cd00090">
    <property type="entry name" value="HTH_ARSR"/>
    <property type="match status" value="1"/>
</dbReference>